<dbReference type="PANTHER" id="PTHR47354:SF5">
    <property type="entry name" value="PROTEIN RFBI"/>
    <property type="match status" value="1"/>
</dbReference>
<dbReference type="InterPro" id="IPR012675">
    <property type="entry name" value="Beta-grasp_dom_sf"/>
</dbReference>
<evidence type="ECO:0000259" key="2">
    <source>
        <dbReference type="PROSITE" id="PS51384"/>
    </source>
</evidence>
<dbReference type="PROSITE" id="PS00197">
    <property type="entry name" value="2FE2S_FER_1"/>
    <property type="match status" value="1"/>
</dbReference>
<evidence type="ECO:0000313" key="3">
    <source>
        <dbReference type="EMBL" id="SDX21680.1"/>
    </source>
</evidence>
<dbReference type="InterPro" id="IPR006058">
    <property type="entry name" value="2Fe2S_fd_BS"/>
</dbReference>
<dbReference type="AlphaFoldDB" id="A0A1H2ZVV6"/>
<keyword evidence="4" id="KW-1185">Reference proteome</keyword>
<dbReference type="CDD" id="cd00207">
    <property type="entry name" value="fer2"/>
    <property type="match status" value="1"/>
</dbReference>
<dbReference type="Gene3D" id="3.10.20.30">
    <property type="match status" value="1"/>
</dbReference>
<dbReference type="InterPro" id="IPR036010">
    <property type="entry name" value="2Fe-2S_ferredoxin-like_sf"/>
</dbReference>
<dbReference type="GO" id="GO:0051537">
    <property type="term" value="F:2 iron, 2 sulfur cluster binding"/>
    <property type="evidence" value="ECO:0007669"/>
    <property type="project" value="InterPro"/>
</dbReference>
<dbReference type="Proteomes" id="UP000198816">
    <property type="component" value="Unassembled WGS sequence"/>
</dbReference>
<dbReference type="PROSITE" id="PS51085">
    <property type="entry name" value="2FE2S_FER_2"/>
    <property type="match status" value="1"/>
</dbReference>
<dbReference type="InterPro" id="IPR039261">
    <property type="entry name" value="FNR_nucleotide-bd"/>
</dbReference>
<feature type="domain" description="FAD-binding FR-type" evidence="2">
    <location>
        <begin position="265"/>
        <end position="364"/>
    </location>
</feature>
<evidence type="ECO:0000313" key="4">
    <source>
        <dbReference type="Proteomes" id="UP000198816"/>
    </source>
</evidence>
<protein>
    <submittedName>
        <fullName evidence="3">CDP-4-dehydro-6-deoxyglucose reductase</fullName>
    </submittedName>
</protein>
<name>A0A1H2ZVV6_THIRO</name>
<reference evidence="4" key="1">
    <citation type="submission" date="2016-10" db="EMBL/GenBank/DDBJ databases">
        <authorList>
            <person name="Varghese N."/>
            <person name="Submissions S."/>
        </authorList>
    </citation>
    <scope>NUCLEOTIDE SEQUENCE [LARGE SCALE GENOMIC DNA]</scope>
    <source>
        <strain evidence="4">DSM 217</strain>
    </source>
</reference>
<dbReference type="InterPro" id="IPR001041">
    <property type="entry name" value="2Fe-2S_ferredoxin-type"/>
</dbReference>
<feature type="domain" description="2Fe-2S ferredoxin-type" evidence="1">
    <location>
        <begin position="168"/>
        <end position="258"/>
    </location>
</feature>
<evidence type="ECO:0000259" key="1">
    <source>
        <dbReference type="PROSITE" id="PS51085"/>
    </source>
</evidence>
<dbReference type="RefSeq" id="WP_093034854.1">
    <property type="nucleotide sequence ID" value="NZ_FNNZ01000017.1"/>
</dbReference>
<dbReference type="SUPFAM" id="SSF54292">
    <property type="entry name" value="2Fe-2S ferredoxin-like"/>
    <property type="match status" value="1"/>
</dbReference>
<accession>A0A1H2ZVV6</accession>
<dbReference type="SUPFAM" id="SSF52343">
    <property type="entry name" value="Ferredoxin reductase-like, C-terminal NADP-linked domain"/>
    <property type="match status" value="1"/>
</dbReference>
<sequence>MDYLSLSRAARLAGVTRAELQRRIRRGEIATFEGSVAVSDLLRAFPAVSLADDAALERVERIKSDALPKTDGHDAALPSPQVLVARLRAMSKTLVERMSALSAAEGLLNQVGERLDSIADASTETARTRARELRDWLRSARAALDTDTLNDERAQLFAKDTFLRIMAANVKLIPSGHDYFVEGNESILDASVRAGINLNYGCASGNCGACKARLISGETRRIREHDYVLSEREKAMGYLLTCSHTAVTDVVIEAAEALTVTDLPHQEIRASLRKLEHISEDLVSINVQTPRTQTLRFMSGQRVRLTLEDGASRELPIASCPCNARNLWFYVRRGADAFSDAVLKPLRPGHLITVEGPYGGFVLTEDAPEPAVFIAFGDGIAPVKSLIEHAVSIDVIESFHLYWDTQYSEGHYQGRWGRALTDALDNFQLTPLMSGRAEDVFAVIRADHPDPRGLRFYLAGPEAPINRLTELLRSEGVADDRIVCEITET</sequence>
<dbReference type="Pfam" id="PF00111">
    <property type="entry name" value="Fer2"/>
    <property type="match status" value="1"/>
</dbReference>
<proteinExistence type="predicted"/>
<dbReference type="OrthoDB" id="9806195at2"/>
<dbReference type="EMBL" id="FNNZ01000017">
    <property type="protein sequence ID" value="SDX21680.1"/>
    <property type="molecule type" value="Genomic_DNA"/>
</dbReference>
<gene>
    <name evidence="3" type="ORF">SAMN05421783_11774</name>
</gene>
<dbReference type="InterPro" id="IPR050415">
    <property type="entry name" value="MRET"/>
</dbReference>
<organism evidence="3 4">
    <name type="scientific">Thiocapsa roseopersicina</name>
    <dbReference type="NCBI Taxonomy" id="1058"/>
    <lineage>
        <taxon>Bacteria</taxon>
        <taxon>Pseudomonadati</taxon>
        <taxon>Pseudomonadota</taxon>
        <taxon>Gammaproteobacteria</taxon>
        <taxon>Chromatiales</taxon>
        <taxon>Chromatiaceae</taxon>
        <taxon>Thiocapsa</taxon>
    </lineage>
</organism>
<dbReference type="Gene3D" id="3.40.50.80">
    <property type="entry name" value="Nucleotide-binding domain of ferredoxin-NADP reductase (FNR) module"/>
    <property type="match status" value="1"/>
</dbReference>
<dbReference type="PANTHER" id="PTHR47354">
    <property type="entry name" value="NADH OXIDOREDUCTASE HCR"/>
    <property type="match status" value="1"/>
</dbReference>
<dbReference type="STRING" id="1058.SAMN05421783_11774"/>
<dbReference type="PRINTS" id="PR00410">
    <property type="entry name" value="PHEHYDRXLASE"/>
</dbReference>
<dbReference type="GO" id="GO:0016491">
    <property type="term" value="F:oxidoreductase activity"/>
    <property type="evidence" value="ECO:0007669"/>
    <property type="project" value="InterPro"/>
</dbReference>
<dbReference type="SUPFAM" id="SSF63380">
    <property type="entry name" value="Riboflavin synthase domain-like"/>
    <property type="match status" value="1"/>
</dbReference>
<dbReference type="Gene3D" id="2.40.30.10">
    <property type="entry name" value="Translation factors"/>
    <property type="match status" value="1"/>
</dbReference>
<dbReference type="InterPro" id="IPR017927">
    <property type="entry name" value="FAD-bd_FR_type"/>
</dbReference>
<dbReference type="PROSITE" id="PS51384">
    <property type="entry name" value="FAD_FR"/>
    <property type="match status" value="1"/>
</dbReference>
<dbReference type="InterPro" id="IPR017938">
    <property type="entry name" value="Riboflavin_synthase-like_b-brl"/>
</dbReference>